<evidence type="ECO:0000256" key="7">
    <source>
        <dbReference type="ARBA" id="ARBA00040154"/>
    </source>
</evidence>
<evidence type="ECO:0000256" key="8">
    <source>
        <dbReference type="PROSITE-ProRule" id="PRU00221"/>
    </source>
</evidence>
<keyword evidence="3 8" id="KW-0853">WD repeat</keyword>
<name>A0A8J2HND9_COTCN</name>
<dbReference type="SUPFAM" id="SSF50998">
    <property type="entry name" value="Quinoprotein alcohol dehydrogenase-like"/>
    <property type="match status" value="1"/>
</dbReference>
<organism evidence="9 10">
    <name type="scientific">Cotesia congregata</name>
    <name type="common">Parasitoid wasp</name>
    <name type="synonym">Apanteles congregatus</name>
    <dbReference type="NCBI Taxonomy" id="51543"/>
    <lineage>
        <taxon>Eukaryota</taxon>
        <taxon>Metazoa</taxon>
        <taxon>Ecdysozoa</taxon>
        <taxon>Arthropoda</taxon>
        <taxon>Hexapoda</taxon>
        <taxon>Insecta</taxon>
        <taxon>Pterygota</taxon>
        <taxon>Neoptera</taxon>
        <taxon>Endopterygota</taxon>
        <taxon>Hymenoptera</taxon>
        <taxon>Apocrita</taxon>
        <taxon>Ichneumonoidea</taxon>
        <taxon>Braconidae</taxon>
        <taxon>Microgastrinae</taxon>
        <taxon>Cotesia</taxon>
    </lineage>
</organism>
<dbReference type="GO" id="GO:0005737">
    <property type="term" value="C:cytoplasm"/>
    <property type="evidence" value="ECO:0007669"/>
    <property type="project" value="UniProtKB-SubCell"/>
</dbReference>
<dbReference type="Proteomes" id="UP000786811">
    <property type="component" value="Unassembled WGS sequence"/>
</dbReference>
<feature type="repeat" description="WD" evidence="8">
    <location>
        <begin position="183"/>
        <end position="224"/>
    </location>
</feature>
<dbReference type="EMBL" id="CAJNRD030001123">
    <property type="protein sequence ID" value="CAG5103493.1"/>
    <property type="molecule type" value="Genomic_DNA"/>
</dbReference>
<sequence length="962" mass="110539">MLSVDICHDILAIRCIDDYVFVGIGTKLNIFSNIDLKCKSIIETGHQNIIHDIVQNGSNKLIIFGGKYLSIFSYEIIEDKIIVNKLSEHIFNDWIISSNFFSINNTEDIYVLFAHNNLYLYNTSSKKYTNVLCEEKCILYSGCISAEKDQVVVLSGTVFKEILIWTVNTKIDNSKDVKVFYRLKGHKGVIFSIFYDQQQKLISSTSDDRTVRLWQIKNPENETDNWSNLTIVLKATMFGHTARVWKSLIVNDKIISVGEDSYIFIWTLEGEVCNKIIAHEGSAVWTLEVSKDKSTIFTGGANGGVNCWPLNKPTPELLPKLSFTDKQIPKYLSYLHCGTLVIFVDNGQLLTYDRELAPKDSIILPRYKSYCLMQVSPNRKLIAFASKDGHVDLFHEVNDKLELFKDDERVMETKIYSIQWLDDSSMLICGDAGHLKVLKINDDNKFDVQNEFILPASRECWTTSAIMINNLIICGDRAGNVYGFNTKSENKNPQYNFNKIHGRLGVQSFGIMNNKLISTGRDATLRFYKLIINDNNDTLLKVLDAKKMPMEWVSRTLKTNNDFFVIGFKEIEFIIYSMRLNRLVLRITCGGGHRSWDCIYMNDVIKFSCIKNKQVYTTDNILCQFSDTLITGFHTREIHSIEILPTMFNKKHMIFISASEDCTLRLSNLQLSETNDLKLNYLDTYYGHISNVKAIAVINLVDTHEETKNLMFTVGGRAQLKVWEISIDLGKNILTNNDVTVAELAKFMIRDIDKSRRKTWQQKQQTYFIDPETRFMDVQAYLQSENKIIIFIACSDGFLRIMSYDISLRDIKMVNEISYYNRCIIKIHTFVHEKELILISMATDGFINLWSVNSMIEESLNDKSTKEPFKLWISHQSGINSYDFCVKFYGENNFASVAIDQRIVMYHYSFNKSILSVTPLIKLIKLTSVADVHGLTFLSNNSNNKQLGCVYGQGIEVIQFDE</sequence>
<comment type="subcellular location">
    <subcellularLocation>
        <location evidence="1">Cytoplasm</location>
    </subcellularLocation>
</comment>
<dbReference type="SMART" id="SM00320">
    <property type="entry name" value="WD40"/>
    <property type="match status" value="8"/>
</dbReference>
<keyword evidence="10" id="KW-1185">Reference proteome</keyword>
<accession>A0A8J2HND9</accession>
<dbReference type="InterPro" id="IPR001680">
    <property type="entry name" value="WD40_rpt"/>
</dbReference>
<dbReference type="OrthoDB" id="5594999at2759"/>
<gene>
    <name evidence="9" type="ORF">HICCMSTLAB_LOCUS11537</name>
</gene>
<dbReference type="InterPro" id="IPR011047">
    <property type="entry name" value="Quinoprotein_ADH-like_sf"/>
</dbReference>
<evidence type="ECO:0000256" key="5">
    <source>
        <dbReference type="ARBA" id="ARBA00022737"/>
    </source>
</evidence>
<dbReference type="GO" id="GO:0030488">
    <property type="term" value="P:tRNA methylation"/>
    <property type="evidence" value="ECO:0007669"/>
    <property type="project" value="TreeGrafter"/>
</dbReference>
<dbReference type="InterPro" id="IPR036322">
    <property type="entry name" value="WD40_repeat_dom_sf"/>
</dbReference>
<dbReference type="PANTHER" id="PTHR14344:SF3">
    <property type="entry name" value="WD REPEAT-CONTAINING PROTEIN 6"/>
    <property type="match status" value="1"/>
</dbReference>
<dbReference type="AlphaFoldDB" id="A0A8J2HND9"/>
<dbReference type="Gene3D" id="2.130.10.10">
    <property type="entry name" value="YVTN repeat-like/Quinoprotein amine dehydrogenase"/>
    <property type="match status" value="3"/>
</dbReference>
<evidence type="ECO:0000256" key="6">
    <source>
        <dbReference type="ARBA" id="ARBA00038255"/>
    </source>
</evidence>
<protein>
    <recommendedName>
        <fullName evidence="7">tRNA (34-2'-O)-methyltransferase regulator WDR6</fullName>
    </recommendedName>
</protein>
<evidence type="ECO:0000313" key="10">
    <source>
        <dbReference type="Proteomes" id="UP000786811"/>
    </source>
</evidence>
<comment type="caution">
    <text evidence="9">The sequence shown here is derived from an EMBL/GenBank/DDBJ whole genome shotgun (WGS) entry which is preliminary data.</text>
</comment>
<dbReference type="Pfam" id="PF00400">
    <property type="entry name" value="WD40"/>
    <property type="match status" value="2"/>
</dbReference>
<reference evidence="9" key="1">
    <citation type="submission" date="2021-04" db="EMBL/GenBank/DDBJ databases">
        <authorList>
            <person name="Chebbi M.A.C M."/>
        </authorList>
    </citation>
    <scope>NUCLEOTIDE SEQUENCE</scope>
</reference>
<evidence type="ECO:0000256" key="1">
    <source>
        <dbReference type="ARBA" id="ARBA00004496"/>
    </source>
</evidence>
<keyword evidence="2" id="KW-0963">Cytoplasm</keyword>
<keyword evidence="4" id="KW-0819">tRNA processing</keyword>
<keyword evidence="5" id="KW-0677">Repeat</keyword>
<dbReference type="InterPro" id="IPR051973">
    <property type="entry name" value="tRNA_Anticodon_Mtase-Reg"/>
</dbReference>
<comment type="similarity">
    <text evidence="6">Belongs to the WD repeat WDR6 family.</text>
</comment>
<evidence type="ECO:0000256" key="3">
    <source>
        <dbReference type="ARBA" id="ARBA00022574"/>
    </source>
</evidence>
<evidence type="ECO:0000313" key="9">
    <source>
        <dbReference type="EMBL" id="CAG5103493.1"/>
    </source>
</evidence>
<evidence type="ECO:0000256" key="4">
    <source>
        <dbReference type="ARBA" id="ARBA00022694"/>
    </source>
</evidence>
<evidence type="ECO:0000256" key="2">
    <source>
        <dbReference type="ARBA" id="ARBA00022490"/>
    </source>
</evidence>
<dbReference type="PROSITE" id="PS50294">
    <property type="entry name" value="WD_REPEATS_REGION"/>
    <property type="match status" value="1"/>
</dbReference>
<dbReference type="PANTHER" id="PTHR14344">
    <property type="entry name" value="WD REPEAT PROTEIN"/>
    <property type="match status" value="1"/>
</dbReference>
<dbReference type="PROSITE" id="PS50082">
    <property type="entry name" value="WD_REPEATS_2"/>
    <property type="match status" value="1"/>
</dbReference>
<proteinExistence type="inferred from homology"/>
<dbReference type="SUPFAM" id="SSF50978">
    <property type="entry name" value="WD40 repeat-like"/>
    <property type="match status" value="3"/>
</dbReference>
<dbReference type="InterPro" id="IPR015943">
    <property type="entry name" value="WD40/YVTN_repeat-like_dom_sf"/>
</dbReference>